<evidence type="ECO:0000313" key="5">
    <source>
        <dbReference type="Proteomes" id="UP001163714"/>
    </source>
</evidence>
<dbReference type="PANTHER" id="PTHR43135:SF3">
    <property type="entry name" value="ALPHA-D-RIBOSE 1-METHYLPHOSPHONATE 5-TRIPHOSPHATE DIPHOSPHATASE"/>
    <property type="match status" value="1"/>
</dbReference>
<feature type="chain" id="PRO_5047294193" evidence="2">
    <location>
        <begin position="27"/>
        <end position="421"/>
    </location>
</feature>
<dbReference type="InterPro" id="IPR032466">
    <property type="entry name" value="Metal_Hydrolase"/>
</dbReference>
<comment type="caution">
    <text evidence="4">The sequence shown here is derived from an EMBL/GenBank/DDBJ whole genome shotgun (WGS) entry which is preliminary data.</text>
</comment>
<dbReference type="RefSeq" id="WP_264726623.1">
    <property type="nucleotide sequence ID" value="NZ_JAPDMX010000026.1"/>
</dbReference>
<evidence type="ECO:0000259" key="3">
    <source>
        <dbReference type="Pfam" id="PF01979"/>
    </source>
</evidence>
<reference evidence="4" key="1">
    <citation type="submission" date="2022-10" db="EMBL/GenBank/DDBJ databases">
        <title>Shewanella flava sp. nov, isolated from the estuary of the Fenhe River into the Yellow River.</title>
        <authorList>
            <person name="Li Y."/>
        </authorList>
    </citation>
    <scope>NUCLEOTIDE SEQUENCE</scope>
    <source>
        <strain evidence="4">FYR11-62</strain>
    </source>
</reference>
<organism evidence="4 5">
    <name type="scientific">Shewanella subflava</name>
    <dbReference type="NCBI Taxonomy" id="2986476"/>
    <lineage>
        <taxon>Bacteria</taxon>
        <taxon>Pseudomonadati</taxon>
        <taxon>Pseudomonadota</taxon>
        <taxon>Gammaproteobacteria</taxon>
        <taxon>Alteromonadales</taxon>
        <taxon>Shewanellaceae</taxon>
        <taxon>Shewanella</taxon>
    </lineage>
</organism>
<evidence type="ECO:0000256" key="1">
    <source>
        <dbReference type="SAM" id="MobiDB-lite"/>
    </source>
</evidence>
<dbReference type="PANTHER" id="PTHR43135">
    <property type="entry name" value="ALPHA-D-RIBOSE 1-METHYLPHOSPHONATE 5-TRIPHOSPHATE DIPHOSPHATASE"/>
    <property type="match status" value="1"/>
</dbReference>
<evidence type="ECO:0000256" key="2">
    <source>
        <dbReference type="SAM" id="SignalP"/>
    </source>
</evidence>
<dbReference type="EMBL" id="JAPDMX010000026">
    <property type="protein sequence ID" value="MCW3173043.1"/>
    <property type="molecule type" value="Genomic_DNA"/>
</dbReference>
<proteinExistence type="predicted"/>
<keyword evidence="5" id="KW-1185">Reference proteome</keyword>
<dbReference type="SUPFAM" id="SSF51338">
    <property type="entry name" value="Composite domain of metallo-dependent hydrolases"/>
    <property type="match status" value="1"/>
</dbReference>
<dbReference type="Pfam" id="PF01979">
    <property type="entry name" value="Amidohydro_1"/>
    <property type="match status" value="1"/>
</dbReference>
<dbReference type="InterPro" id="IPR051781">
    <property type="entry name" value="Metallo-dep_Hydrolase"/>
</dbReference>
<dbReference type="Gene3D" id="3.20.20.140">
    <property type="entry name" value="Metal-dependent hydrolases"/>
    <property type="match status" value="1"/>
</dbReference>
<protein>
    <submittedName>
        <fullName evidence="4">Amidohydrolase family protein</fullName>
    </submittedName>
</protein>
<dbReference type="Gene3D" id="2.30.40.10">
    <property type="entry name" value="Urease, subunit C, domain 1"/>
    <property type="match status" value="1"/>
</dbReference>
<sequence length="421" mass="44465">MKNMTQSLLALSLASTLFGASGLAFADSFAITHATVHTATAQGVLNNAVVVVKDGVITSVGSATDATLDVDKVIDAKGGIVTPGFIGSMNILGLVEVNAVADSSDAWDKKADITFDPSFGYNPKASSIAFTRKGGITRNIVTSSGGEDIHSGQTFVVDLSGSWDSIKATNTAVFVRLGAKHEGSRAAAIQQLIAQLEKGQKSLAKASKDKKGNNDVSELEEADEIVKSLLSGQKPLIVAADRASDILAILKLKQRFNVNLVLVGAADAVLISDQIAKAKVPVIVDAMRNLPESFDSLHNDLSNAGKLHAAGVKVILSNMGDSHNVYNLRYSAGNAVANGMDYNAAMAALTVNVADTFNIDSGSIMVGKPADIVIWNGDPFEFSSHVVKMYIDGKEQSTQSRHDKLRERYTTPSDLPRGYTK</sequence>
<feature type="compositionally biased region" description="Basic and acidic residues" evidence="1">
    <location>
        <begin position="395"/>
        <end position="409"/>
    </location>
</feature>
<dbReference type="SUPFAM" id="SSF51556">
    <property type="entry name" value="Metallo-dependent hydrolases"/>
    <property type="match status" value="1"/>
</dbReference>
<dbReference type="InterPro" id="IPR011059">
    <property type="entry name" value="Metal-dep_hydrolase_composite"/>
</dbReference>
<feature type="region of interest" description="Disordered" evidence="1">
    <location>
        <begin position="395"/>
        <end position="421"/>
    </location>
</feature>
<feature type="signal peptide" evidence="2">
    <location>
        <begin position="1"/>
        <end position="26"/>
    </location>
</feature>
<name>A0ABT3IAG0_9GAMM</name>
<accession>A0ABT3IAG0</accession>
<dbReference type="InterPro" id="IPR006680">
    <property type="entry name" value="Amidohydro-rel"/>
</dbReference>
<evidence type="ECO:0000313" key="4">
    <source>
        <dbReference type="EMBL" id="MCW3173043.1"/>
    </source>
</evidence>
<dbReference type="Proteomes" id="UP001163714">
    <property type="component" value="Unassembled WGS sequence"/>
</dbReference>
<gene>
    <name evidence="4" type="ORF">OHT75_11190</name>
</gene>
<feature type="domain" description="Amidohydrolase-related" evidence="3">
    <location>
        <begin position="257"/>
        <end position="394"/>
    </location>
</feature>
<keyword evidence="2" id="KW-0732">Signal</keyword>